<dbReference type="Proteomes" id="UP000751190">
    <property type="component" value="Unassembled WGS sequence"/>
</dbReference>
<dbReference type="PROSITE" id="PS50222">
    <property type="entry name" value="EF_HAND_2"/>
    <property type="match status" value="2"/>
</dbReference>
<keyword evidence="4" id="KW-1185">Reference proteome</keyword>
<dbReference type="OrthoDB" id="10502768at2759"/>
<dbReference type="EMBL" id="JAGTXO010000006">
    <property type="protein sequence ID" value="KAG8467096.1"/>
    <property type="molecule type" value="Genomic_DNA"/>
</dbReference>
<dbReference type="AlphaFoldDB" id="A0A8J5XE76"/>
<feature type="compositionally biased region" description="Low complexity" evidence="1">
    <location>
        <begin position="715"/>
        <end position="725"/>
    </location>
</feature>
<accession>A0A8J5XE76</accession>
<sequence length="765" mass="80854">MRLDHHRAAAARRGAPAPAVRLCAPSGASEPFVHTRPDGHGAVEHGGARYAPRDLLDTTPARLHPLDLSCGGGFLSSPDPADHEPWDRPLFRRVVVRPMERLASRFALVSPRPLLIGLIAILAKEIATRQIETDLLNTPDDAVWKPSALGIVRQAQANLDRRIKLIVRKGYAAMLDDELRAVREDPIGAILHSNLLGEASTIFSRQVSNVTMELASSIEDQVIESLELISTGLPDEDDADTQPAHAQPAALAVAARGGAGAAAVDGAGAYGDGGGAQRPWYWLWPVRLTLQPRPTRPRVPVHRPAVDFGADGGDGDGDGPNAIERVAEASDRVSGPEVALRAARVGASSAAVEWAHRAEAGASDRTSVARAGAARADARPRVGQPELLLLPPPPTGRERVRGFVRRAWAGATAGAGRGLSDVRAAALSALGGLPSFGWGVGVSVGAAARAQPPPLLALPQEAVRSRLRNLLARVDALVKRVDRDGNDELTLDELLALIYDDAQQPAPWGVPGARGAAGETRRFAPAAVAWAEGLDAETIAAIRSMVLIKATSRARTVWDRLQAIALAPIVVALNQTGVTARASVVRFGEYVSDADLNGDGELTADEVLQALLGDDVPLCEPLRTRLSTWVVFGVRDGPYRWWQSVPDALAVQALVDLNSTGVVRSTALAISTIGRVSGLYDERGANESAAGAIVRARAARRDARARERALHEQAADAAANGAAAADRGETARARGAPSLPRATAVDGVFGVRRLLGWRPARRKPR</sequence>
<feature type="domain" description="EF-hand" evidence="2">
    <location>
        <begin position="582"/>
        <end position="617"/>
    </location>
</feature>
<protein>
    <recommendedName>
        <fullName evidence="2">EF-hand domain-containing protein</fullName>
    </recommendedName>
</protein>
<feature type="region of interest" description="Disordered" evidence="1">
    <location>
        <begin position="709"/>
        <end position="737"/>
    </location>
</feature>
<name>A0A8J5XE76_DIALT</name>
<dbReference type="Gene3D" id="1.10.238.10">
    <property type="entry name" value="EF-hand"/>
    <property type="match status" value="1"/>
</dbReference>
<dbReference type="InterPro" id="IPR002048">
    <property type="entry name" value="EF_hand_dom"/>
</dbReference>
<proteinExistence type="predicted"/>
<gene>
    <name evidence="3" type="ORF">KFE25_000412</name>
</gene>
<feature type="domain" description="EF-hand" evidence="2">
    <location>
        <begin position="469"/>
        <end position="504"/>
    </location>
</feature>
<evidence type="ECO:0000313" key="3">
    <source>
        <dbReference type="EMBL" id="KAG8467096.1"/>
    </source>
</evidence>
<reference evidence="3" key="1">
    <citation type="submission" date="2021-05" db="EMBL/GenBank/DDBJ databases">
        <title>The genome of the haptophyte Pavlova lutheri (Diacronema luteri, Pavlovales) - a model for lipid biosynthesis in eukaryotic algae.</title>
        <authorList>
            <person name="Hulatt C.J."/>
            <person name="Posewitz M.C."/>
        </authorList>
    </citation>
    <scope>NUCLEOTIDE SEQUENCE</scope>
    <source>
        <strain evidence="3">NIVA-4/92</strain>
    </source>
</reference>
<dbReference type="PROSITE" id="PS00018">
    <property type="entry name" value="EF_HAND_1"/>
    <property type="match status" value="2"/>
</dbReference>
<evidence type="ECO:0000256" key="1">
    <source>
        <dbReference type="SAM" id="MobiDB-lite"/>
    </source>
</evidence>
<comment type="caution">
    <text evidence="3">The sequence shown here is derived from an EMBL/GenBank/DDBJ whole genome shotgun (WGS) entry which is preliminary data.</text>
</comment>
<organism evidence="3 4">
    <name type="scientific">Diacronema lutheri</name>
    <name type="common">Unicellular marine alga</name>
    <name type="synonym">Monochrysis lutheri</name>
    <dbReference type="NCBI Taxonomy" id="2081491"/>
    <lineage>
        <taxon>Eukaryota</taxon>
        <taxon>Haptista</taxon>
        <taxon>Haptophyta</taxon>
        <taxon>Pavlovophyceae</taxon>
        <taxon>Pavlovales</taxon>
        <taxon>Pavlovaceae</taxon>
        <taxon>Diacronema</taxon>
    </lineage>
</organism>
<evidence type="ECO:0000259" key="2">
    <source>
        <dbReference type="PROSITE" id="PS50222"/>
    </source>
</evidence>
<dbReference type="GO" id="GO:0005509">
    <property type="term" value="F:calcium ion binding"/>
    <property type="evidence" value="ECO:0007669"/>
    <property type="project" value="InterPro"/>
</dbReference>
<dbReference type="InterPro" id="IPR018247">
    <property type="entry name" value="EF_Hand_1_Ca_BS"/>
</dbReference>
<evidence type="ECO:0000313" key="4">
    <source>
        <dbReference type="Proteomes" id="UP000751190"/>
    </source>
</evidence>